<evidence type="ECO:0000313" key="2">
    <source>
        <dbReference type="EMBL" id="AQM58313.1"/>
    </source>
</evidence>
<sequence>MALPRVILALFVVVLVFTFIEYSAAQCYPENFPCNPGGRNYCCAPHVCLLHRGIYVCRPES</sequence>
<proteinExistence type="evidence at transcript level"/>
<dbReference type="AlphaFoldDB" id="A0A1Q1NP69"/>
<accession>A0A1Q1NP69</accession>
<keyword evidence="1" id="KW-0732">Signal</keyword>
<feature type="chain" id="PRO_5012840184" evidence="1">
    <location>
        <begin position="26"/>
        <end position="61"/>
    </location>
</feature>
<feature type="signal peptide" evidence="1">
    <location>
        <begin position="1"/>
        <end position="25"/>
    </location>
</feature>
<protein>
    <submittedName>
        <fullName evidence="2">Ptu1-like peptide pp13a</fullName>
    </submittedName>
</protein>
<dbReference type="EMBL" id="KX752819">
    <property type="protein sequence ID" value="AQM58313.1"/>
    <property type="molecule type" value="mRNA"/>
</dbReference>
<reference evidence="2" key="1">
    <citation type="journal article" date="2017" name="Mol. Cell. Proteomics">
        <title>Melt with this kiss: Paralysing and liquefying venom of the assassin bug Pristhesancus plagipennis (Hemiptera: Reduviidae).</title>
        <authorList>
            <person name="Walker A.A."/>
            <person name="Madio B."/>
            <person name="Jin J."/>
            <person name="Undheim E.A."/>
            <person name="Fry B.G."/>
            <person name="King G.F."/>
        </authorList>
    </citation>
    <scope>NUCLEOTIDE SEQUENCE</scope>
    <source>
        <tissue evidence="2">Labial/venom glands</tissue>
    </source>
</reference>
<name>A0A1Q1NP69_PRIPG</name>
<evidence type="ECO:0000256" key="1">
    <source>
        <dbReference type="SAM" id="SignalP"/>
    </source>
</evidence>
<organism evidence="2">
    <name type="scientific">Pristhesancus plagipennis</name>
    <name type="common">Common assassin bug</name>
    <dbReference type="NCBI Taxonomy" id="1955184"/>
    <lineage>
        <taxon>Eukaryota</taxon>
        <taxon>Metazoa</taxon>
        <taxon>Ecdysozoa</taxon>
        <taxon>Arthropoda</taxon>
        <taxon>Hexapoda</taxon>
        <taxon>Insecta</taxon>
        <taxon>Pterygota</taxon>
        <taxon>Neoptera</taxon>
        <taxon>Paraneoptera</taxon>
        <taxon>Hemiptera</taxon>
        <taxon>Heteroptera</taxon>
        <taxon>Panheteroptera</taxon>
        <taxon>Cimicomorpha</taxon>
        <taxon>Reduviidae</taxon>
        <taxon>Harpactorinae</taxon>
        <taxon>Harpactorini</taxon>
        <taxon>Pristhesancus</taxon>
    </lineage>
</organism>